<name>A0A9P4WUH5_9PLEO</name>
<feature type="region of interest" description="Disordered" evidence="1">
    <location>
        <begin position="356"/>
        <end position="378"/>
    </location>
</feature>
<dbReference type="AlphaFoldDB" id="A0A9P4WUH5"/>
<proteinExistence type="predicted"/>
<dbReference type="OrthoDB" id="2351940at2759"/>
<sequence>MPRPPTSSPPPAGFHFAAGSFDYPRASGSPPSSARNSTGNVLRLADEPPERSSSHLDRLIEARRRVNRRRLHRLLGPPRDSDDTAYDSLRRPPTANPNRPRATPSERYLQRAQARIDEEREAAMNAPTEPFDALSERPPIIADFEEWINMANRQPSPGGLEAHRRIKRRKVEHEPGRSAEYQSFKYGYKGQMIPGRLRMEVVSCDGGQIKRDNPMKIYDVENVLKNDKSVYCSERSKCDLLLGHMGDAPFALEKIIIRAPDRGFTSPVQEGLIFVGMSAWDLISGTSTYRLQHHTHSPSASPSPERRRYLQNAERISSREAIDDPDIWQHSRRRQEDDVEARIERLRLRTRRLNQESRARAHMDQHRTAEPPVGSDEEIDLGIDFDCDYTASAGISAPTPPPFNVTTTSEEEDESSNDDYPNVETMADRIQREGRWRPGSDDEDEDVAPRQGTGARFRQLLETAQFADDYEMRSRRLNLGPRYRNLLDNTEPIRASRLARPSHIDAGAGEPGRDVLAPHARFFIKKNKNKITIKFEPAISGRNVLLKLWSPKDSEDGNIDIESVQFYGYSGPRFFQATQAC</sequence>
<feature type="compositionally biased region" description="Low complexity" evidence="1">
    <location>
        <begin position="24"/>
        <end position="37"/>
    </location>
</feature>
<feature type="region of interest" description="Disordered" evidence="1">
    <location>
        <begin position="1"/>
        <end position="107"/>
    </location>
</feature>
<accession>A0A9P4WUH5</accession>
<keyword evidence="3" id="KW-1185">Reference proteome</keyword>
<organism evidence="2 3">
    <name type="scientific">Didymella heteroderae</name>
    <dbReference type="NCBI Taxonomy" id="1769908"/>
    <lineage>
        <taxon>Eukaryota</taxon>
        <taxon>Fungi</taxon>
        <taxon>Dikarya</taxon>
        <taxon>Ascomycota</taxon>
        <taxon>Pezizomycotina</taxon>
        <taxon>Dothideomycetes</taxon>
        <taxon>Pleosporomycetidae</taxon>
        <taxon>Pleosporales</taxon>
        <taxon>Pleosporineae</taxon>
        <taxon>Didymellaceae</taxon>
        <taxon>Didymella</taxon>
    </lineage>
</organism>
<feature type="compositionally biased region" description="Basic and acidic residues" evidence="1">
    <location>
        <begin position="44"/>
        <end position="64"/>
    </location>
</feature>
<evidence type="ECO:0000313" key="2">
    <source>
        <dbReference type="EMBL" id="KAF3042133.1"/>
    </source>
</evidence>
<evidence type="ECO:0000313" key="3">
    <source>
        <dbReference type="Proteomes" id="UP000758155"/>
    </source>
</evidence>
<comment type="caution">
    <text evidence="2">The sequence shown here is derived from an EMBL/GenBank/DDBJ whole genome shotgun (WGS) entry which is preliminary data.</text>
</comment>
<feature type="region of interest" description="Disordered" evidence="1">
    <location>
        <begin position="393"/>
        <end position="452"/>
    </location>
</feature>
<protein>
    <submittedName>
        <fullName evidence="2">Uncharacterized protein</fullName>
    </submittedName>
</protein>
<evidence type="ECO:0000256" key="1">
    <source>
        <dbReference type="SAM" id="MobiDB-lite"/>
    </source>
</evidence>
<reference evidence="2" key="1">
    <citation type="submission" date="2019-04" db="EMBL/GenBank/DDBJ databases">
        <title>Sequencing of skin fungus with MAO and IRED activity.</title>
        <authorList>
            <person name="Marsaioli A.J."/>
            <person name="Bonatto J.M.C."/>
            <person name="Reis Junior O."/>
        </authorList>
    </citation>
    <scope>NUCLEOTIDE SEQUENCE</scope>
    <source>
        <strain evidence="2">28M1</strain>
    </source>
</reference>
<feature type="compositionally biased region" description="Basic and acidic residues" evidence="1">
    <location>
        <begin position="356"/>
        <end position="369"/>
    </location>
</feature>
<gene>
    <name evidence="2" type="ORF">E8E12_005923</name>
</gene>
<feature type="compositionally biased region" description="Basic and acidic residues" evidence="1">
    <location>
        <begin position="426"/>
        <end position="440"/>
    </location>
</feature>
<feature type="compositionally biased region" description="Low complexity" evidence="1">
    <location>
        <begin position="91"/>
        <end position="103"/>
    </location>
</feature>
<dbReference type="EMBL" id="SWKV01000017">
    <property type="protein sequence ID" value="KAF3042133.1"/>
    <property type="molecule type" value="Genomic_DNA"/>
</dbReference>
<feature type="compositionally biased region" description="Pro residues" evidence="1">
    <location>
        <begin position="1"/>
        <end position="12"/>
    </location>
</feature>
<dbReference type="Proteomes" id="UP000758155">
    <property type="component" value="Unassembled WGS sequence"/>
</dbReference>